<dbReference type="PROSITE" id="PS51918">
    <property type="entry name" value="RADICAL_SAM"/>
    <property type="match status" value="1"/>
</dbReference>
<evidence type="ECO:0000256" key="2">
    <source>
        <dbReference type="ARBA" id="ARBA00022723"/>
    </source>
</evidence>
<evidence type="ECO:0000256" key="1">
    <source>
        <dbReference type="ARBA" id="ARBA00022691"/>
    </source>
</evidence>
<keyword evidence="8" id="KW-1185">Reference proteome</keyword>
<accession>A0A098TIK4</accession>
<dbReference type="PANTHER" id="PTHR43685:SF2">
    <property type="entry name" value="GLYCOSYLTRANSFERASE 2-LIKE DOMAIN-CONTAINING PROTEIN"/>
    <property type="match status" value="1"/>
</dbReference>
<dbReference type="Gene3D" id="3.20.20.70">
    <property type="entry name" value="Aldolase class I"/>
    <property type="match status" value="1"/>
</dbReference>
<dbReference type="EMBL" id="JJML01000044">
    <property type="protein sequence ID" value="KGF71934.1"/>
    <property type="molecule type" value="Genomic_DNA"/>
</dbReference>
<gene>
    <name evidence="7" type="ORF">DO97_14380</name>
</gene>
<dbReference type="SFLD" id="SFLDS00029">
    <property type="entry name" value="Radical_SAM"/>
    <property type="match status" value="1"/>
</dbReference>
<feature type="domain" description="Radical SAM core" evidence="6">
    <location>
        <begin position="367"/>
        <end position="601"/>
    </location>
</feature>
<keyword evidence="5" id="KW-0812">Transmembrane</keyword>
<evidence type="ECO:0000313" key="8">
    <source>
        <dbReference type="Proteomes" id="UP000030170"/>
    </source>
</evidence>
<dbReference type="CDD" id="cd00761">
    <property type="entry name" value="Glyco_tranf_GTA_type"/>
    <property type="match status" value="1"/>
</dbReference>
<keyword evidence="5" id="KW-0472">Membrane</keyword>
<dbReference type="GO" id="GO:0051536">
    <property type="term" value="F:iron-sulfur cluster binding"/>
    <property type="evidence" value="ECO:0007669"/>
    <property type="project" value="UniProtKB-KW"/>
</dbReference>
<dbReference type="CDD" id="cd01335">
    <property type="entry name" value="Radical_SAM"/>
    <property type="match status" value="1"/>
</dbReference>
<organism evidence="7 8">
    <name type="scientific">Neosynechococcus sphagnicola sy1</name>
    <dbReference type="NCBI Taxonomy" id="1497020"/>
    <lineage>
        <taxon>Bacteria</taxon>
        <taxon>Bacillati</taxon>
        <taxon>Cyanobacteriota</taxon>
        <taxon>Cyanophyceae</taxon>
        <taxon>Neosynechococcales</taxon>
        <taxon>Neosynechococcaceae</taxon>
        <taxon>Neosynechococcus</taxon>
    </lineage>
</organism>
<evidence type="ECO:0000256" key="4">
    <source>
        <dbReference type="ARBA" id="ARBA00023014"/>
    </source>
</evidence>
<feature type="transmembrane region" description="Helical" evidence="5">
    <location>
        <begin position="285"/>
        <end position="304"/>
    </location>
</feature>
<keyword evidence="3" id="KW-0408">Iron</keyword>
<dbReference type="STRING" id="1497020.DO97_14380"/>
<dbReference type="AlphaFoldDB" id="A0A098TIK4"/>
<comment type="caution">
    <text evidence="7">The sequence shown here is derived from an EMBL/GenBank/DDBJ whole genome shotgun (WGS) entry which is preliminary data.</text>
</comment>
<dbReference type="InterPro" id="IPR029044">
    <property type="entry name" value="Nucleotide-diphossugar_trans"/>
</dbReference>
<dbReference type="Pfam" id="PF04055">
    <property type="entry name" value="Radical_SAM"/>
    <property type="match status" value="1"/>
</dbReference>
<dbReference type="InterPro" id="IPR058240">
    <property type="entry name" value="rSAM_sf"/>
</dbReference>
<dbReference type="SFLD" id="SFLDG01067">
    <property type="entry name" value="SPASM/twitch_domain_containing"/>
    <property type="match status" value="1"/>
</dbReference>
<dbReference type="InterPro" id="IPR013785">
    <property type="entry name" value="Aldolase_TIM"/>
</dbReference>
<evidence type="ECO:0000259" key="6">
    <source>
        <dbReference type="PROSITE" id="PS51918"/>
    </source>
</evidence>
<name>A0A098TIK4_9CYAN</name>
<dbReference type="Pfam" id="PF00535">
    <property type="entry name" value="Glycos_transf_2"/>
    <property type="match status" value="1"/>
</dbReference>
<sequence length="731" mass="83704">MESPLEQHHRNYTISVVIPCYNASQTIGNCLHSLLQQTYAPQEIIVVNDASTDDAIAVIAAFNVQLINCAANGGAATARAIGAAKATGDIIAFIDADCRAPQDWLEKIVGEFQRDPTLGGVGGKYSHPVAQSTLGHFMIIEEEYAHFVFSKNPDQATLPGGNCAFLRTAWKQNKTQQELSFFKGMASGEDTVICHELRQSIPLKFVYALEVFHQERNTKGYLKRHLHRGISRVTILLNGLSDQTESGITLLAYGGRNLLLSALLLGGVGVGMLTLPIAAEVALPLTLAALVGHYWLSREFFGFVRRYVEQLLPSERPSRWSQLLFRPLLSLRLGCWLLGGSIGLGRYLLFRVRLLWNIACSILHFWRPGRISKLFYFVTSKCNARCSFCFNLENVVNWQERKPSELTLDEVTQIAQKLGRLPYLTLSGGEPFIREDLPQLVHAFWQHSHTQWVTIPSNAALTERVLRSTVAILNQCPGIFLTVQVSIDSMYEDHDHSRKIKDGFAKMTETLKALSKIRHKYQNLRIQIATCYAEFNLHRIEEIIDYCQRNFKYDQQMFYLIREVHALITTDNKKHIWPWIDLLQRNEQQEWQQHRQSIWSRAVRTLQGLVYNDIIRIITREEFIRPCYATQKFVTLYDDGSISPCEVLEKTNLGNIKDFNYDFYQLKRSQKVNQFHQQEIVNKQCNCDWMCATPINMLYDLSTYKNILMGLFRPDKLVQLPQSTRETVTTK</sequence>
<dbReference type="SUPFAM" id="SSF53448">
    <property type="entry name" value="Nucleotide-diphospho-sugar transferases"/>
    <property type="match status" value="1"/>
</dbReference>
<evidence type="ECO:0000313" key="7">
    <source>
        <dbReference type="EMBL" id="KGF71934.1"/>
    </source>
</evidence>
<dbReference type="GO" id="GO:0003824">
    <property type="term" value="F:catalytic activity"/>
    <property type="evidence" value="ECO:0007669"/>
    <property type="project" value="InterPro"/>
</dbReference>
<dbReference type="GO" id="GO:0046872">
    <property type="term" value="F:metal ion binding"/>
    <property type="evidence" value="ECO:0007669"/>
    <property type="project" value="UniProtKB-KW"/>
</dbReference>
<evidence type="ECO:0000256" key="5">
    <source>
        <dbReference type="SAM" id="Phobius"/>
    </source>
</evidence>
<keyword evidence="2" id="KW-0479">Metal-binding</keyword>
<protein>
    <recommendedName>
        <fullName evidence="6">Radical SAM core domain-containing protein</fullName>
    </recommendedName>
</protein>
<dbReference type="OrthoDB" id="153025at2"/>
<keyword evidence="4" id="KW-0411">Iron-sulfur</keyword>
<keyword evidence="5" id="KW-1133">Transmembrane helix</keyword>
<dbReference type="InterPro" id="IPR001173">
    <property type="entry name" value="Glyco_trans_2-like"/>
</dbReference>
<dbReference type="InterPro" id="IPR050834">
    <property type="entry name" value="Glycosyltransf_2"/>
</dbReference>
<dbReference type="Gene3D" id="3.90.550.10">
    <property type="entry name" value="Spore Coat Polysaccharide Biosynthesis Protein SpsA, Chain A"/>
    <property type="match status" value="1"/>
</dbReference>
<proteinExistence type="predicted"/>
<dbReference type="SUPFAM" id="SSF102114">
    <property type="entry name" value="Radical SAM enzymes"/>
    <property type="match status" value="1"/>
</dbReference>
<evidence type="ECO:0000256" key="3">
    <source>
        <dbReference type="ARBA" id="ARBA00023004"/>
    </source>
</evidence>
<keyword evidence="1" id="KW-0949">S-adenosyl-L-methionine</keyword>
<feature type="transmembrane region" description="Helical" evidence="5">
    <location>
        <begin position="324"/>
        <end position="342"/>
    </location>
</feature>
<dbReference type="Proteomes" id="UP000030170">
    <property type="component" value="Unassembled WGS sequence"/>
</dbReference>
<dbReference type="InterPro" id="IPR007197">
    <property type="entry name" value="rSAM"/>
</dbReference>
<dbReference type="PANTHER" id="PTHR43685">
    <property type="entry name" value="GLYCOSYLTRANSFERASE"/>
    <property type="match status" value="1"/>
</dbReference>
<dbReference type="RefSeq" id="WP_036535402.1">
    <property type="nucleotide sequence ID" value="NZ_JJML01000044.1"/>
</dbReference>
<reference evidence="7 8" key="1">
    <citation type="journal article" date="2014" name="Mol. Ecol.">
        <title>Evolution of Synechococcus.</title>
        <authorList>
            <person name="Dvorak P."/>
            <person name="Casamatta D."/>
            <person name="Hasler P."/>
            <person name="Poulickova A."/>
            <person name="Ondrej V."/>
            <person name="Sanges R."/>
        </authorList>
    </citation>
    <scope>NUCLEOTIDE SEQUENCE [LARGE SCALE GENOMIC DNA]</scope>
    <source>
        <strain evidence="7 8">CAUP A 1101</strain>
    </source>
</reference>